<organism evidence="5 6">
    <name type="scientific">Desmophyllum pertusum</name>
    <dbReference type="NCBI Taxonomy" id="174260"/>
    <lineage>
        <taxon>Eukaryota</taxon>
        <taxon>Metazoa</taxon>
        <taxon>Cnidaria</taxon>
        <taxon>Anthozoa</taxon>
        <taxon>Hexacorallia</taxon>
        <taxon>Scleractinia</taxon>
        <taxon>Caryophylliina</taxon>
        <taxon>Caryophylliidae</taxon>
        <taxon>Desmophyllum</taxon>
    </lineage>
</organism>
<dbReference type="InterPro" id="IPR036645">
    <property type="entry name" value="Elafin-like_sf"/>
</dbReference>
<dbReference type="SUPFAM" id="SSF57256">
    <property type="entry name" value="Elafin-like"/>
    <property type="match status" value="2"/>
</dbReference>
<dbReference type="Gene3D" id="4.10.75.10">
    <property type="entry name" value="Elafin-like"/>
    <property type="match status" value="4"/>
</dbReference>
<feature type="signal peptide" evidence="3">
    <location>
        <begin position="1"/>
        <end position="18"/>
    </location>
</feature>
<accession>A0A9W9ZG87</accession>
<dbReference type="EMBL" id="MU826353">
    <property type="protein sequence ID" value="KAJ7380449.1"/>
    <property type="molecule type" value="Genomic_DNA"/>
</dbReference>
<evidence type="ECO:0000256" key="1">
    <source>
        <dbReference type="ARBA" id="ARBA00022729"/>
    </source>
</evidence>
<dbReference type="PANTHER" id="PTHR19441">
    <property type="entry name" value="WHEY ACDIC PROTEIN WAP"/>
    <property type="match status" value="1"/>
</dbReference>
<evidence type="ECO:0000256" key="2">
    <source>
        <dbReference type="ARBA" id="ARBA00023157"/>
    </source>
</evidence>
<dbReference type="GO" id="GO:0019731">
    <property type="term" value="P:antibacterial humoral response"/>
    <property type="evidence" value="ECO:0007669"/>
    <property type="project" value="TreeGrafter"/>
</dbReference>
<dbReference type="GO" id="GO:0045087">
    <property type="term" value="P:innate immune response"/>
    <property type="evidence" value="ECO:0007669"/>
    <property type="project" value="TreeGrafter"/>
</dbReference>
<dbReference type="InterPro" id="IPR008197">
    <property type="entry name" value="WAP_dom"/>
</dbReference>
<reference evidence="5" key="1">
    <citation type="submission" date="2023-01" db="EMBL/GenBank/DDBJ databases">
        <title>Genome assembly of the deep-sea coral Lophelia pertusa.</title>
        <authorList>
            <person name="Herrera S."/>
            <person name="Cordes E."/>
        </authorList>
    </citation>
    <scope>NUCLEOTIDE SEQUENCE</scope>
    <source>
        <strain evidence="5">USNM1676648</strain>
        <tissue evidence="5">Polyp</tissue>
    </source>
</reference>
<evidence type="ECO:0000313" key="6">
    <source>
        <dbReference type="Proteomes" id="UP001163046"/>
    </source>
</evidence>
<proteinExistence type="predicted"/>
<dbReference type="Pfam" id="PF00095">
    <property type="entry name" value="WAP"/>
    <property type="match status" value="4"/>
</dbReference>
<sequence>MNRLIVVVLVLWITCASANLLKRNFFDKPGRCPPIGRRSFPFPCTVCVGDFVCPGKQKCCHAICGTSCKDPVPEARCPQPSGVGICEEQCNSDNNCNISSGEKCCFNGCGLESGGKFNVFSSKVIFSKRCAQRNKIISSSRDNWEMNRLILIVLVLWVTCASANTPRKRRFVFGEGSQKRGTCPSPEFGPAGPDPSLCVLQCLYDSHCRGAFKCCNTGCGHACMEPVGSEGHCPPTSGQSGICVQKCNGDQECKEQLGENAKCCSNGCGHVCKLV</sequence>
<evidence type="ECO:0000256" key="3">
    <source>
        <dbReference type="SAM" id="SignalP"/>
    </source>
</evidence>
<dbReference type="PANTHER" id="PTHR19441:SF30">
    <property type="entry name" value="ELAFIN"/>
    <property type="match status" value="1"/>
</dbReference>
<name>A0A9W9ZG87_9CNID</name>
<feature type="domain" description="WAP" evidence="4">
    <location>
        <begin position="176"/>
        <end position="227"/>
    </location>
</feature>
<dbReference type="AlphaFoldDB" id="A0A9W9ZG87"/>
<feature type="chain" id="PRO_5040818433" description="WAP domain-containing protein" evidence="3">
    <location>
        <begin position="19"/>
        <end position="275"/>
    </location>
</feature>
<keyword evidence="2" id="KW-1015">Disulfide bond</keyword>
<gene>
    <name evidence="5" type="ORF">OS493_008907</name>
</gene>
<feature type="domain" description="WAP" evidence="4">
    <location>
        <begin position="25"/>
        <end position="72"/>
    </location>
</feature>
<dbReference type="PROSITE" id="PS51390">
    <property type="entry name" value="WAP"/>
    <property type="match status" value="2"/>
</dbReference>
<evidence type="ECO:0000313" key="5">
    <source>
        <dbReference type="EMBL" id="KAJ7380449.1"/>
    </source>
</evidence>
<dbReference type="Proteomes" id="UP001163046">
    <property type="component" value="Unassembled WGS sequence"/>
</dbReference>
<protein>
    <recommendedName>
        <fullName evidence="4">WAP domain-containing protein</fullName>
    </recommendedName>
</protein>
<dbReference type="GO" id="GO:0004867">
    <property type="term" value="F:serine-type endopeptidase inhibitor activity"/>
    <property type="evidence" value="ECO:0007669"/>
    <property type="project" value="TreeGrafter"/>
</dbReference>
<comment type="caution">
    <text evidence="5">The sequence shown here is derived from an EMBL/GenBank/DDBJ whole genome shotgun (WGS) entry which is preliminary data.</text>
</comment>
<dbReference type="GO" id="GO:0005615">
    <property type="term" value="C:extracellular space"/>
    <property type="evidence" value="ECO:0007669"/>
    <property type="project" value="TreeGrafter"/>
</dbReference>
<dbReference type="SMART" id="SM00217">
    <property type="entry name" value="WAP"/>
    <property type="match status" value="4"/>
</dbReference>
<dbReference type="InterPro" id="IPR050514">
    <property type="entry name" value="WAP_four-disulfide_core"/>
</dbReference>
<dbReference type="OrthoDB" id="6042169at2759"/>
<evidence type="ECO:0000259" key="4">
    <source>
        <dbReference type="PROSITE" id="PS51390"/>
    </source>
</evidence>
<keyword evidence="1 3" id="KW-0732">Signal</keyword>
<dbReference type="PRINTS" id="PR00003">
    <property type="entry name" value="4DISULPHCORE"/>
</dbReference>
<keyword evidence="6" id="KW-1185">Reference proteome</keyword>